<evidence type="ECO:0000313" key="2">
    <source>
        <dbReference type="Proteomes" id="UP001081283"/>
    </source>
</evidence>
<keyword evidence="2" id="KW-1185">Reference proteome</keyword>
<proteinExistence type="predicted"/>
<dbReference type="EMBL" id="JAOVZQ010000001">
    <property type="protein sequence ID" value="MCY0095181.1"/>
    <property type="molecule type" value="Genomic_DNA"/>
</dbReference>
<dbReference type="RefSeq" id="WP_267613075.1">
    <property type="nucleotide sequence ID" value="NZ_JAOVZQ010000001.1"/>
</dbReference>
<evidence type="ECO:0000313" key="1">
    <source>
        <dbReference type="EMBL" id="MCY0095181.1"/>
    </source>
</evidence>
<accession>A0ABT3YH24</accession>
<dbReference type="Proteomes" id="UP001081283">
    <property type="component" value="Unassembled WGS sequence"/>
</dbReference>
<comment type="caution">
    <text evidence="1">The sequence shown here is derived from an EMBL/GenBank/DDBJ whole genome shotgun (WGS) entry which is preliminary data.</text>
</comment>
<name>A0ABT3YH24_9HYPH</name>
<sequence length="105" mass="11135">MALDDVKRVLARAAELKAALEDAGEADPTASRLADLLQTDIALLEAASRSGDADELSAGLMFPSLDARAADSLGGFEMDVHPKTRHEYAELNNAIVEALESLDLI</sequence>
<gene>
    <name evidence="1" type="ORF">OEG82_14280</name>
</gene>
<protein>
    <submittedName>
        <fullName evidence="1">Uncharacterized protein</fullName>
    </submittedName>
</protein>
<reference evidence="1" key="1">
    <citation type="submission" date="2022-10" db="EMBL/GenBank/DDBJ databases">
        <title>Hoeflea sp. J2-29, isolated from marine algae.</title>
        <authorList>
            <person name="Kristyanto S."/>
            <person name="Kim J.M."/>
            <person name="Jeon C.O."/>
        </authorList>
    </citation>
    <scope>NUCLEOTIDE SEQUENCE</scope>
    <source>
        <strain evidence="1">J2-29</strain>
    </source>
</reference>
<organism evidence="1 2">
    <name type="scientific">Hoeflea ulvae</name>
    <dbReference type="NCBI Taxonomy" id="2983764"/>
    <lineage>
        <taxon>Bacteria</taxon>
        <taxon>Pseudomonadati</taxon>
        <taxon>Pseudomonadota</taxon>
        <taxon>Alphaproteobacteria</taxon>
        <taxon>Hyphomicrobiales</taxon>
        <taxon>Rhizobiaceae</taxon>
        <taxon>Hoeflea</taxon>
    </lineage>
</organism>